<dbReference type="OrthoDB" id="2088281at2"/>
<organism evidence="2 3">
    <name type="scientific">Mycolicibacterium sphagni</name>
    <dbReference type="NCBI Taxonomy" id="1786"/>
    <lineage>
        <taxon>Bacteria</taxon>
        <taxon>Bacillati</taxon>
        <taxon>Actinomycetota</taxon>
        <taxon>Actinomycetes</taxon>
        <taxon>Mycobacteriales</taxon>
        <taxon>Mycobacteriaceae</taxon>
        <taxon>Mycolicibacterium</taxon>
    </lineage>
</organism>
<proteinExistence type="predicted"/>
<accession>A0A255DQN3</accession>
<evidence type="ECO:0000313" key="3">
    <source>
        <dbReference type="Proteomes" id="UP000216063"/>
    </source>
</evidence>
<dbReference type="AlphaFoldDB" id="A0A255DQN3"/>
<reference evidence="2 3" key="1">
    <citation type="submission" date="2017-07" db="EMBL/GenBank/DDBJ databases">
        <title>The new phylogeny of genus Mycobacterium.</title>
        <authorList>
            <person name="Tortoli E."/>
            <person name="Trovato A."/>
            <person name="Cirillo D.M."/>
        </authorList>
    </citation>
    <scope>NUCLEOTIDE SEQUENCE [LARGE SCALE GENOMIC DNA]</scope>
    <source>
        <strain evidence="2 3">ATCC 33027</strain>
    </source>
</reference>
<dbReference type="InterPro" id="IPR024559">
    <property type="entry name" value="DUF3846"/>
</dbReference>
<dbReference type="EMBL" id="NOZR01000003">
    <property type="protein sequence ID" value="OYN81757.1"/>
    <property type="molecule type" value="Genomic_DNA"/>
</dbReference>
<gene>
    <name evidence="2" type="ORF">CG716_05280</name>
</gene>
<dbReference type="RefSeq" id="WP_094477133.1">
    <property type="nucleotide sequence ID" value="NZ_NOZR01000003.1"/>
</dbReference>
<feature type="domain" description="DUF3846" evidence="1">
    <location>
        <begin position="6"/>
        <end position="119"/>
    </location>
</feature>
<keyword evidence="3" id="KW-1185">Reference proteome</keyword>
<name>A0A255DQN3_9MYCO</name>
<sequence length="125" mass="13642">MSSETKVLVLKTDRTHEVVAVPGDDMDLYRFMRSTIGDDLEAVYGWTDANAERADVAFMLGEHGKLQSQPINTQATALWWALNPDAVGIDRLCGVVVVTGGADRNGDTLPVLDKVIEIVERRGGE</sequence>
<evidence type="ECO:0000259" key="1">
    <source>
        <dbReference type="Pfam" id="PF12957"/>
    </source>
</evidence>
<dbReference type="Pfam" id="PF12957">
    <property type="entry name" value="DUF3846"/>
    <property type="match status" value="1"/>
</dbReference>
<dbReference type="Proteomes" id="UP000216063">
    <property type="component" value="Unassembled WGS sequence"/>
</dbReference>
<comment type="caution">
    <text evidence="2">The sequence shown here is derived from an EMBL/GenBank/DDBJ whole genome shotgun (WGS) entry which is preliminary data.</text>
</comment>
<evidence type="ECO:0000313" key="2">
    <source>
        <dbReference type="EMBL" id="OYN81757.1"/>
    </source>
</evidence>
<protein>
    <recommendedName>
        <fullName evidence="1">DUF3846 domain-containing protein</fullName>
    </recommendedName>
</protein>